<organism evidence="9 10">
    <name type="scientific">Marasmius crinis-equi</name>
    <dbReference type="NCBI Taxonomy" id="585013"/>
    <lineage>
        <taxon>Eukaryota</taxon>
        <taxon>Fungi</taxon>
        <taxon>Dikarya</taxon>
        <taxon>Basidiomycota</taxon>
        <taxon>Agaricomycotina</taxon>
        <taxon>Agaricomycetes</taxon>
        <taxon>Agaricomycetidae</taxon>
        <taxon>Agaricales</taxon>
        <taxon>Marasmiineae</taxon>
        <taxon>Marasmiaceae</taxon>
        <taxon>Marasmius</taxon>
    </lineage>
</organism>
<proteinExistence type="inferred from homology"/>
<feature type="domain" description="TFIIS central" evidence="8">
    <location>
        <begin position="297"/>
        <end position="449"/>
    </location>
</feature>
<dbReference type="SUPFAM" id="SSF46942">
    <property type="entry name" value="Elongation factor TFIIS domain 2"/>
    <property type="match status" value="1"/>
</dbReference>
<dbReference type="Proteomes" id="UP001465976">
    <property type="component" value="Unassembled WGS sequence"/>
</dbReference>
<keyword evidence="10" id="KW-1185">Reference proteome</keyword>
<dbReference type="CDD" id="cd21538">
    <property type="entry name" value="SPOC_TFIIS"/>
    <property type="match status" value="1"/>
</dbReference>
<keyword evidence="5" id="KW-0863">Zinc-finger</keyword>
<reference evidence="9 10" key="1">
    <citation type="submission" date="2024-02" db="EMBL/GenBank/DDBJ databases">
        <title>A draft genome for the cacao thread blight pathogen Marasmius crinis-equi.</title>
        <authorList>
            <person name="Cohen S.P."/>
            <person name="Baruah I.K."/>
            <person name="Amoako-Attah I."/>
            <person name="Bukari Y."/>
            <person name="Meinhardt L.W."/>
            <person name="Bailey B.A."/>
        </authorList>
    </citation>
    <scope>NUCLEOTIDE SEQUENCE [LARGE SCALE GENOMIC DNA]</scope>
    <source>
        <strain evidence="9 10">GH-76</strain>
    </source>
</reference>
<dbReference type="InterPro" id="IPR003618">
    <property type="entry name" value="TFIIS_cen_dom"/>
</dbReference>
<evidence type="ECO:0000256" key="1">
    <source>
        <dbReference type="ARBA" id="ARBA00002311"/>
    </source>
</evidence>
<comment type="caution">
    <text evidence="9">The sequence shown here is derived from an EMBL/GenBank/DDBJ whole genome shotgun (WGS) entry which is preliminary data.</text>
</comment>
<feature type="compositionally biased region" description="Polar residues" evidence="7">
    <location>
        <begin position="230"/>
        <end position="241"/>
    </location>
</feature>
<feature type="compositionally biased region" description="Pro residues" evidence="7">
    <location>
        <begin position="879"/>
        <end position="891"/>
    </location>
</feature>
<feature type="region of interest" description="Disordered" evidence="7">
    <location>
        <begin position="879"/>
        <end position="920"/>
    </location>
</feature>
<dbReference type="CDD" id="cd15522">
    <property type="entry name" value="PHD_TAF3"/>
    <property type="match status" value="1"/>
</dbReference>
<name>A0ABR3FKQ5_9AGAR</name>
<feature type="compositionally biased region" description="Basic and acidic residues" evidence="7">
    <location>
        <begin position="60"/>
        <end position="81"/>
    </location>
</feature>
<feature type="compositionally biased region" description="Pro residues" evidence="7">
    <location>
        <begin position="904"/>
        <end position="919"/>
    </location>
</feature>
<dbReference type="SUPFAM" id="SSF57903">
    <property type="entry name" value="FYVE/PHD zinc finger"/>
    <property type="match status" value="1"/>
</dbReference>
<evidence type="ECO:0000313" key="10">
    <source>
        <dbReference type="Proteomes" id="UP001465976"/>
    </source>
</evidence>
<feature type="region of interest" description="Disordered" evidence="7">
    <location>
        <begin position="321"/>
        <end position="344"/>
    </location>
</feature>
<feature type="compositionally biased region" description="Low complexity" evidence="7">
    <location>
        <begin position="175"/>
        <end position="184"/>
    </location>
</feature>
<evidence type="ECO:0000256" key="4">
    <source>
        <dbReference type="ARBA" id="ARBA00022723"/>
    </source>
</evidence>
<evidence type="ECO:0000313" key="9">
    <source>
        <dbReference type="EMBL" id="KAL0575976.1"/>
    </source>
</evidence>
<dbReference type="InterPro" id="IPR012921">
    <property type="entry name" value="SPOC_C"/>
</dbReference>
<feature type="region of interest" description="Disordered" evidence="7">
    <location>
        <begin position="569"/>
        <end position="631"/>
    </location>
</feature>
<dbReference type="InterPro" id="IPR019787">
    <property type="entry name" value="Znf_PHD-finger"/>
</dbReference>
<dbReference type="Gene3D" id="3.30.40.10">
    <property type="entry name" value="Zinc/RING finger domain, C3HC4 (zinc finger)"/>
    <property type="match status" value="1"/>
</dbReference>
<evidence type="ECO:0000256" key="3">
    <source>
        <dbReference type="ARBA" id="ARBA00021616"/>
    </source>
</evidence>
<feature type="compositionally biased region" description="Low complexity" evidence="7">
    <location>
        <begin position="8"/>
        <end position="21"/>
    </location>
</feature>
<feature type="compositionally biased region" description="Basic residues" evidence="7">
    <location>
        <begin position="244"/>
        <end position="254"/>
    </location>
</feature>
<dbReference type="PANTHER" id="PTHR11477:SF11">
    <property type="entry name" value="TRANSCRIPTION FACTOR BYE1"/>
    <property type="match status" value="1"/>
</dbReference>
<dbReference type="SMART" id="SM00510">
    <property type="entry name" value="TFS2M"/>
    <property type="match status" value="1"/>
</dbReference>
<evidence type="ECO:0000259" key="8">
    <source>
        <dbReference type="PROSITE" id="PS51321"/>
    </source>
</evidence>
<dbReference type="EMBL" id="JBAHYK010000257">
    <property type="protein sequence ID" value="KAL0575976.1"/>
    <property type="molecule type" value="Genomic_DNA"/>
</dbReference>
<protein>
    <recommendedName>
        <fullName evidence="3">Transcription factor BYE1</fullName>
    </recommendedName>
</protein>
<feature type="compositionally biased region" description="Gly residues" evidence="7">
    <location>
        <begin position="1037"/>
        <end position="1050"/>
    </location>
</feature>
<evidence type="ECO:0000256" key="5">
    <source>
        <dbReference type="ARBA" id="ARBA00022771"/>
    </source>
</evidence>
<evidence type="ECO:0000256" key="6">
    <source>
        <dbReference type="ARBA" id="ARBA00022833"/>
    </source>
</evidence>
<feature type="compositionally biased region" description="Basic and acidic residues" evidence="7">
    <location>
        <begin position="1051"/>
        <end position="1062"/>
    </location>
</feature>
<feature type="compositionally biased region" description="Pro residues" evidence="7">
    <location>
        <begin position="974"/>
        <end position="1015"/>
    </location>
</feature>
<feature type="region of interest" description="Disordered" evidence="7">
    <location>
        <begin position="974"/>
        <end position="1083"/>
    </location>
</feature>
<feature type="region of interest" description="Disordered" evidence="7">
    <location>
        <begin position="1"/>
        <end position="81"/>
    </location>
</feature>
<accession>A0ABR3FKQ5</accession>
<feature type="compositionally biased region" description="Pro residues" evidence="7">
    <location>
        <begin position="185"/>
        <end position="195"/>
    </location>
</feature>
<feature type="compositionally biased region" description="Pro residues" evidence="7">
    <location>
        <begin position="601"/>
        <end position="613"/>
    </location>
</feature>
<dbReference type="Pfam" id="PF07744">
    <property type="entry name" value="SPOC"/>
    <property type="match status" value="1"/>
</dbReference>
<evidence type="ECO:0000256" key="2">
    <source>
        <dbReference type="ARBA" id="ARBA00011050"/>
    </source>
</evidence>
<feature type="region of interest" description="Disordered" evidence="7">
    <location>
        <begin position="494"/>
        <end position="533"/>
    </location>
</feature>
<sequence length="1083" mass="116406">MSTRTTRAKAQLNAAAAAATTSQSTVQPKEKAQSGKGRGGRTRTVAAAATAAVAADDGAGQDKEEKAEATDEKEKENVKVEESMPVVKAKSAVSRRAGSKGKTKVEEVFCSCKKGDDGTPMVYCIECKDWYHFSCVGLDERTAEDIMEWEGADAVEEVTGSNKPPAKPGRKKKPTTPSNAEVPPTAKPPVVPTVPPEELSQESDDPGSEDDYKEEVVQPKGSGKRRLRQTYESDSDNSVASETHRKRRLTKAKARASSSPGPSGKVKRKTSIATAQPPPSKKAKTTSTSLEPTDDPTRKYCLGKLEELFRDIFLRYPHLRHSSEDGGESVAEKRPEELTEDEKATVLASSKQFTDDLEGCIYETYCEPDKSGHPSAGAKYKDRFRTIQFNLSKPDRVVIHKRIASNHISPKEISIMSSTDLANEELKQSIRIAEKAALEHSILKKVTAPRAKITHKGLEDIEDINGSARERDHRQEDEERMERERMARSMAAQRQRTMSISVPPESPVVAQGGESWGAPPPPPHMFSPTDSGIPMGDFNPNRPSLLINTESDMVMQEPELNLADLINIDDEPGSEEPQLSSGPLPGASKDGDDAGMNPPVDAAPPQPAAPTPISPFANVQQPATPLADAPTTSFNLNSLWSIPTNDSPVSPVDQSTSTPPPPEVGGADVVMAPAEPLGSGGAANDGDFDMFLEEKDPLTPEAARALFDGTPHVWNGKISIPLDSAIPQETPVAARQMGGRPMEADSLLWKTLFPSDVLRIDGRVPVANSAKFLLQMRMNPTKELVAVAFSPEAEGETGFKIMSDFLIAKGRHGLVFPWGQRPKEHHPGKEMYIIPLLSSEPLPDYMELLDDLKLPKERTSDYLVGIWWLNKGKLAPPPALPSTPVPPPPAVAGPSTSNSGVSILPPPPSQPTPPIPSMPALPSQLASLAATLPVDQKALAAEIATLTPEQMDLMMRALAASNVQAVGTAPPNPVVPILPPPPPQPQPSLSPTPGFPGSQPPWPPAGNYPPMPSYPPSSSHAFSGPPQQQHRDHDNRGGAGGGRRGSGNRGGRGDRGRNRRPVDSGWSRKRSMQADPSHQGGWS</sequence>
<keyword evidence="6" id="KW-0862">Zinc</keyword>
<dbReference type="Pfam" id="PF00628">
    <property type="entry name" value="PHD"/>
    <property type="match status" value="1"/>
</dbReference>
<evidence type="ECO:0000256" key="7">
    <source>
        <dbReference type="SAM" id="MobiDB-lite"/>
    </source>
</evidence>
<feature type="compositionally biased region" description="Basic and acidic residues" evidence="7">
    <location>
        <begin position="330"/>
        <end position="344"/>
    </location>
</feature>
<dbReference type="InterPro" id="IPR011011">
    <property type="entry name" value="Znf_FYVE_PHD"/>
</dbReference>
<feature type="compositionally biased region" description="Low complexity" evidence="7">
    <location>
        <begin position="42"/>
        <end position="58"/>
    </location>
</feature>
<dbReference type="InterPro" id="IPR013083">
    <property type="entry name" value="Znf_RING/FYVE/PHD"/>
</dbReference>
<dbReference type="Pfam" id="PF07500">
    <property type="entry name" value="TFIIS_M"/>
    <property type="match status" value="1"/>
</dbReference>
<dbReference type="PANTHER" id="PTHR11477">
    <property type="entry name" value="TRANSCRIPTION FACTOR S-II ZINC FINGER DOMAIN-CONTAINING PROTEIN"/>
    <property type="match status" value="1"/>
</dbReference>
<dbReference type="Gene3D" id="1.10.472.30">
    <property type="entry name" value="Transcription elongation factor S-II, central domain"/>
    <property type="match status" value="1"/>
</dbReference>
<feature type="compositionally biased region" description="Acidic residues" evidence="7">
    <location>
        <begin position="199"/>
        <end position="213"/>
    </location>
</feature>
<feature type="region of interest" description="Disordered" evidence="7">
    <location>
        <begin position="155"/>
        <end position="298"/>
    </location>
</feature>
<dbReference type="InterPro" id="IPR036575">
    <property type="entry name" value="TFIIS_cen_dom_sf"/>
</dbReference>
<comment type="similarity">
    <text evidence="2">Belongs to the BYE1 family.</text>
</comment>
<dbReference type="PROSITE" id="PS51321">
    <property type="entry name" value="TFIIS_CENTRAL"/>
    <property type="match status" value="1"/>
</dbReference>
<gene>
    <name evidence="9" type="primary">BYE1</name>
    <name evidence="9" type="ORF">V5O48_006010</name>
</gene>
<comment type="function">
    <text evidence="1">Negative regulator of transcription elongation.</text>
</comment>
<keyword evidence="4" id="KW-0479">Metal-binding</keyword>